<evidence type="ECO:0000313" key="5">
    <source>
        <dbReference type="EMBL" id="SCM56461.1"/>
    </source>
</evidence>
<evidence type="ECO:0008006" key="7">
    <source>
        <dbReference type="Google" id="ProtNLM"/>
    </source>
</evidence>
<dbReference type="InterPro" id="IPR008979">
    <property type="entry name" value="Galactose-bd-like_sf"/>
</dbReference>
<dbReference type="InterPro" id="IPR032527">
    <property type="entry name" value="DUF4959"/>
</dbReference>
<dbReference type="InterPro" id="IPR033431">
    <property type="entry name" value="DUF5126"/>
</dbReference>
<proteinExistence type="predicted"/>
<dbReference type="RefSeq" id="WP_071136334.1">
    <property type="nucleotide sequence ID" value="NZ_LT608328.1"/>
</dbReference>
<name>A0A1G4G5B3_9BACT</name>
<dbReference type="EMBL" id="LT608328">
    <property type="protein sequence ID" value="SCM56461.1"/>
    <property type="molecule type" value="Genomic_DNA"/>
</dbReference>
<keyword evidence="6" id="KW-1185">Reference proteome</keyword>
<dbReference type="KEGG" id="pmuc:ING2E5A_0890"/>
<accession>A0A1G4G5B3</accession>
<dbReference type="InterPro" id="IPR032164">
    <property type="entry name" value="DUF5000"/>
</dbReference>
<dbReference type="Pfam" id="PF16391">
    <property type="entry name" value="DUF5000"/>
    <property type="match status" value="1"/>
</dbReference>
<feature type="domain" description="DUF5000" evidence="3">
    <location>
        <begin position="258"/>
        <end position="422"/>
    </location>
</feature>
<dbReference type="Pfam" id="PF16323">
    <property type="entry name" value="DUF4959"/>
    <property type="match status" value="1"/>
</dbReference>
<dbReference type="STRING" id="1642646.ING2E5A_0890"/>
<dbReference type="Pfam" id="PF17166">
    <property type="entry name" value="DUF5126"/>
    <property type="match status" value="1"/>
</dbReference>
<dbReference type="AlphaFoldDB" id="A0A1G4G5B3"/>
<evidence type="ECO:0000259" key="2">
    <source>
        <dbReference type="Pfam" id="PF16323"/>
    </source>
</evidence>
<gene>
    <name evidence="5" type="ORF">ING2E5A_0890</name>
</gene>
<evidence type="ECO:0000259" key="4">
    <source>
        <dbReference type="Pfam" id="PF17166"/>
    </source>
</evidence>
<feature type="domain" description="DUF4959" evidence="2">
    <location>
        <begin position="18"/>
        <end position="121"/>
    </location>
</feature>
<feature type="domain" description="DUF5126" evidence="4">
    <location>
        <begin position="122"/>
        <end position="232"/>
    </location>
</feature>
<reference evidence="5 6" key="1">
    <citation type="submission" date="2016-08" db="EMBL/GenBank/DDBJ databases">
        <authorList>
            <person name="Seilhamer J.J."/>
        </authorList>
    </citation>
    <scope>NUCLEOTIDE SEQUENCE [LARGE SCALE GENOMIC DNA]</scope>
    <source>
        <strain evidence="5">ING2-E5A</strain>
    </source>
</reference>
<protein>
    <recommendedName>
        <fullName evidence="7">DUF4959 domain-containing protein</fullName>
    </recommendedName>
</protein>
<organism evidence="5 6">
    <name type="scientific">Petrimonas mucosa</name>
    <dbReference type="NCBI Taxonomy" id="1642646"/>
    <lineage>
        <taxon>Bacteria</taxon>
        <taxon>Pseudomonadati</taxon>
        <taxon>Bacteroidota</taxon>
        <taxon>Bacteroidia</taxon>
        <taxon>Bacteroidales</taxon>
        <taxon>Dysgonomonadaceae</taxon>
        <taxon>Petrimonas</taxon>
    </lineage>
</organism>
<feature type="chain" id="PRO_5009603806" description="DUF4959 domain-containing protein" evidence="1">
    <location>
        <begin position="23"/>
        <end position="426"/>
    </location>
</feature>
<dbReference type="PROSITE" id="PS51257">
    <property type="entry name" value="PROKAR_LIPOPROTEIN"/>
    <property type="match status" value="1"/>
</dbReference>
<dbReference type="Gene3D" id="2.60.120.260">
    <property type="entry name" value="Galactose-binding domain-like"/>
    <property type="match status" value="1"/>
</dbReference>
<sequence>MKKLIYCSALLFVWLFFSCQEAGRIDQIDESVPAPKPVEVTEVISIPGGAVIKVKIPNDDNLKGIVATYERNGEIVNTKISRFVDSLLVVGYADTEPRKVEVCSFNVNEVRSTPVNVTINPLTPAVQTVDFDIVEAFGGVKIHIMNNTSNEDLAVCLLADKDVSNIDAPESSKRWVEVTTLFTSAEDIYLARRGMKPEETLFGVYIRDRWGNKSPIKSKILTPLEEIELDKKKFRYYNPGDDNSYSTNNSNYPISSLWDGSGVSQAPYFYASNSSNPMPQWLTIDLGVTAKISRITKMARIDYNIWTGAHPREFEFWGSMAPTGQVVPENEHGFDDSWFKLGYFEQPRPSGYNPDGTVPPTYTAEDREMFNTGTEFEMDETVYPDALNELRYLRVVFINTFSTWETKAKVGQVQIGEITPYGQVVE</sequence>
<evidence type="ECO:0000259" key="3">
    <source>
        <dbReference type="Pfam" id="PF16391"/>
    </source>
</evidence>
<keyword evidence="1" id="KW-0732">Signal</keyword>
<dbReference type="Proteomes" id="UP000178485">
    <property type="component" value="Chromosome i"/>
</dbReference>
<dbReference type="SUPFAM" id="SSF49785">
    <property type="entry name" value="Galactose-binding domain-like"/>
    <property type="match status" value="1"/>
</dbReference>
<evidence type="ECO:0000313" key="6">
    <source>
        <dbReference type="Proteomes" id="UP000178485"/>
    </source>
</evidence>
<feature type="signal peptide" evidence="1">
    <location>
        <begin position="1"/>
        <end position="22"/>
    </location>
</feature>
<evidence type="ECO:0000256" key="1">
    <source>
        <dbReference type="SAM" id="SignalP"/>
    </source>
</evidence>